<reference evidence="4" key="1">
    <citation type="journal article" date="2019" name="Int. J. Syst. Evol. Microbiol.">
        <title>The Global Catalogue of Microorganisms (GCM) 10K type strain sequencing project: providing services to taxonomists for standard genome sequencing and annotation.</title>
        <authorList>
            <consortium name="The Broad Institute Genomics Platform"/>
            <consortium name="The Broad Institute Genome Sequencing Center for Infectious Disease"/>
            <person name="Wu L."/>
            <person name="Ma J."/>
        </authorList>
    </citation>
    <scope>NUCLEOTIDE SEQUENCE [LARGE SCALE GENOMIC DNA]</scope>
    <source>
        <strain evidence="4">CECT 7297</strain>
    </source>
</reference>
<sequence length="599" mass="65992">MMRLLIDTLGILRRHRRSLLLYHLFFTGLTLALVGPAVNALFSTLEPVTGQGAISTGGIAAFLLSAGGLVWMVVTLTAILASFTLEQAGMMVIASSVDRAGEYRLTLAALWLVARRSGRLVLLALLQALGHLIVAMPFLLTLALAWWGLLSDYEAYFIRVTRPAELWWFVGIAVSALAGMVVCNGWLFLRWSLAEPIATLEQTTAMGALEESSHRIHDSKRQLIVPIGLFGGLLFLLPLLITYAFQLMGTPYLSLFPDSPRALTPAITAYIALYLLTMVVTVFVLSAGYSLLIYRVYLTTSGHSHHHHAPTPPKATGVRALLAETILLAVAITQALMIVGAFGVQDKVSITAHRGNAFAAPENTASALEQAITDGADFLEVDVRMTADGTLILWHDADLQRVYGRPERISELSWAEIRTLDAGAWFSPVFAGERILTLTELIELARGRVNLFLDLKPDHKSRDLAREVVSVLRREDALEGTVIAAAERHVLNDARAMEPSLRTALLAEFVIGPLRDEQFDILGLRYNRITPGAVARARQLGYELYVWTVNQPEDMSKFIDMGVDSIITDRPDVLARILAERKQLSDAERLAVKLRSWLK</sequence>
<feature type="transmembrane region" description="Helical" evidence="1">
    <location>
        <begin position="166"/>
        <end position="189"/>
    </location>
</feature>
<feature type="domain" description="GP-PDE" evidence="2">
    <location>
        <begin position="348"/>
        <end position="578"/>
    </location>
</feature>
<dbReference type="PROSITE" id="PS51704">
    <property type="entry name" value="GP_PDE"/>
    <property type="match status" value="1"/>
</dbReference>
<organism evidence="3 4">
    <name type="scientific">Marinobacter lacisalsi</name>
    <dbReference type="NCBI Taxonomy" id="475979"/>
    <lineage>
        <taxon>Bacteria</taxon>
        <taxon>Pseudomonadati</taxon>
        <taxon>Pseudomonadota</taxon>
        <taxon>Gammaproteobacteria</taxon>
        <taxon>Pseudomonadales</taxon>
        <taxon>Marinobacteraceae</taxon>
        <taxon>Marinobacter</taxon>
    </lineage>
</organism>
<evidence type="ECO:0000259" key="2">
    <source>
        <dbReference type="PROSITE" id="PS51704"/>
    </source>
</evidence>
<evidence type="ECO:0000313" key="3">
    <source>
        <dbReference type="EMBL" id="MFC4258677.1"/>
    </source>
</evidence>
<protein>
    <submittedName>
        <fullName evidence="3">Glycerophosphodiester phosphodiesterase</fullName>
    </submittedName>
</protein>
<dbReference type="SUPFAM" id="SSF51695">
    <property type="entry name" value="PLC-like phosphodiesterases"/>
    <property type="match status" value="1"/>
</dbReference>
<evidence type="ECO:0000256" key="1">
    <source>
        <dbReference type="SAM" id="Phobius"/>
    </source>
</evidence>
<feature type="transmembrane region" description="Helical" evidence="1">
    <location>
        <begin position="120"/>
        <end position="146"/>
    </location>
</feature>
<keyword evidence="1" id="KW-1133">Transmembrane helix</keyword>
<feature type="transmembrane region" description="Helical" evidence="1">
    <location>
        <begin position="54"/>
        <end position="81"/>
    </location>
</feature>
<feature type="transmembrane region" description="Helical" evidence="1">
    <location>
        <begin position="223"/>
        <end position="247"/>
    </location>
</feature>
<dbReference type="Pfam" id="PF03009">
    <property type="entry name" value="GDPD"/>
    <property type="match status" value="1"/>
</dbReference>
<dbReference type="Gene3D" id="3.20.20.190">
    <property type="entry name" value="Phosphatidylinositol (PI) phosphodiesterase"/>
    <property type="match status" value="1"/>
</dbReference>
<dbReference type="RefSeq" id="WP_379886205.1">
    <property type="nucleotide sequence ID" value="NZ_JBHSDI010000010.1"/>
</dbReference>
<dbReference type="InterPro" id="IPR030395">
    <property type="entry name" value="GP_PDE_dom"/>
</dbReference>
<feature type="transmembrane region" description="Helical" evidence="1">
    <location>
        <begin position="318"/>
        <end position="344"/>
    </location>
</feature>
<dbReference type="InterPro" id="IPR017946">
    <property type="entry name" value="PLC-like_Pdiesterase_TIM-brl"/>
</dbReference>
<feature type="transmembrane region" description="Helical" evidence="1">
    <location>
        <begin position="20"/>
        <end position="42"/>
    </location>
</feature>
<proteinExistence type="predicted"/>
<keyword evidence="1" id="KW-0812">Transmembrane</keyword>
<feature type="transmembrane region" description="Helical" evidence="1">
    <location>
        <begin position="267"/>
        <end position="297"/>
    </location>
</feature>
<comment type="caution">
    <text evidence="3">The sequence shown here is derived from an EMBL/GenBank/DDBJ whole genome shotgun (WGS) entry which is preliminary data.</text>
</comment>
<dbReference type="PANTHER" id="PTHR46211:SF1">
    <property type="entry name" value="GLYCEROPHOSPHODIESTER PHOSPHODIESTERASE, CYTOPLASMIC"/>
    <property type="match status" value="1"/>
</dbReference>
<gene>
    <name evidence="3" type="ORF">ACFOZ5_06465</name>
</gene>
<keyword evidence="1" id="KW-0472">Membrane</keyword>
<dbReference type="EMBL" id="JBHSDI010000010">
    <property type="protein sequence ID" value="MFC4258677.1"/>
    <property type="molecule type" value="Genomic_DNA"/>
</dbReference>
<dbReference type="PANTHER" id="PTHR46211">
    <property type="entry name" value="GLYCEROPHOSPHORYL DIESTER PHOSPHODIESTERASE"/>
    <property type="match status" value="1"/>
</dbReference>
<evidence type="ECO:0000313" key="4">
    <source>
        <dbReference type="Proteomes" id="UP001595798"/>
    </source>
</evidence>
<accession>A0ABV8QGK0</accession>
<dbReference type="Proteomes" id="UP001595798">
    <property type="component" value="Unassembled WGS sequence"/>
</dbReference>
<name>A0ABV8QGK0_9GAMM</name>
<keyword evidence="4" id="KW-1185">Reference proteome</keyword>